<gene>
    <name evidence="6" type="ORF">OE059_00955</name>
</gene>
<sequence>MVNHFEKMSSLLVSRMIIILFFLSYPIMGVLYWMGELAGQGAVNFILIGGVIQAASWLGHRFYVEHTWLKYGLVTLMYIAASAIILTLPGTAIQNIVFLYIVLMLMYLNRHLVLYGSILALIVSVGAVLIGRFSFETPLDLVIWFTVLTMALSGAYFVSFFGAKLLHETFTQQQQAEQHASEVELTMAKTTASATMLHGAVFTMNDSVDSVTNASEQVTAQIGSMTKRTSEQAVLIQNVASQIQSTVQAFERMQQQLQETTSHVNGVLQDAQLSHDNMDSTERSLAELNLSIGEVNLAFKGLAERFQEVRTITDTIQQISSQTNLLSLNASIEAARAGEHGKGFAVVATEIRNLSAQTAQASAQINDIIQLVMQEVQVTERAIDGSTERLSTQEEQVRKSGASILSMIQTTNTVAGTVDETSSQLQIAAAELHKVHQVTGDMTALTMALETNSQDVHVLTISQQEALASLKDQIEELNEIANELV</sequence>
<keyword evidence="4" id="KW-0472">Membrane</keyword>
<feature type="transmembrane region" description="Helical" evidence="4">
    <location>
        <begin position="141"/>
        <end position="163"/>
    </location>
</feature>
<feature type="transmembrane region" description="Helical" evidence="4">
    <location>
        <begin position="113"/>
        <end position="135"/>
    </location>
</feature>
<dbReference type="Pfam" id="PF00015">
    <property type="entry name" value="MCPsignal"/>
    <property type="match status" value="1"/>
</dbReference>
<feature type="domain" description="Methyl-accepting transducer" evidence="5">
    <location>
        <begin position="207"/>
        <end position="443"/>
    </location>
</feature>
<dbReference type="Proteomes" id="UP001219957">
    <property type="component" value="Chromosome"/>
</dbReference>
<accession>A0ABY8B0H5</accession>
<reference evidence="6 7" key="1">
    <citation type="submission" date="2022-10" db="EMBL/GenBank/DDBJ databases">
        <title>Complete genome sequence of Exiguobacterium profundum TSS-3 isolated from an extremely saline-alkaline spring located in Ixtapa, Chiapas-Mexico.</title>
        <authorList>
            <person name="Rincon-Rosales R."/>
            <person name="Rogel M.A."/>
            <person name="Rincon-Molina C.I."/>
            <person name="Guerrero G."/>
            <person name="Manzano-Gomez L.A."/>
            <person name="Lopez-Lopez A."/>
            <person name="Rincon Molina F.A."/>
            <person name="Martinez-Romero E."/>
        </authorList>
    </citation>
    <scope>NUCLEOTIDE SEQUENCE [LARGE SCALE GENOMIC DNA]</scope>
    <source>
        <strain evidence="6 7">TSS-3</strain>
    </source>
</reference>
<evidence type="ECO:0000256" key="2">
    <source>
        <dbReference type="ARBA" id="ARBA00029447"/>
    </source>
</evidence>
<comment type="similarity">
    <text evidence="2">Belongs to the methyl-accepting chemotaxis (MCP) protein family.</text>
</comment>
<name>A0ABY8B0H5_9BACL</name>
<dbReference type="PRINTS" id="PR00260">
    <property type="entry name" value="CHEMTRNSDUCR"/>
</dbReference>
<dbReference type="InterPro" id="IPR004090">
    <property type="entry name" value="Chemotax_Me-accpt_rcpt"/>
</dbReference>
<dbReference type="EMBL" id="CP109617">
    <property type="protein sequence ID" value="WED55445.1"/>
    <property type="molecule type" value="Genomic_DNA"/>
</dbReference>
<evidence type="ECO:0000259" key="5">
    <source>
        <dbReference type="PROSITE" id="PS50111"/>
    </source>
</evidence>
<dbReference type="PANTHER" id="PTHR32089:SF112">
    <property type="entry name" value="LYSOZYME-LIKE PROTEIN-RELATED"/>
    <property type="match status" value="1"/>
</dbReference>
<keyword evidence="4" id="KW-1133">Transmembrane helix</keyword>
<keyword evidence="4" id="KW-0812">Transmembrane</keyword>
<organism evidence="6 7">
    <name type="scientific">Exiguobacterium profundum</name>
    <dbReference type="NCBI Taxonomy" id="307643"/>
    <lineage>
        <taxon>Bacteria</taxon>
        <taxon>Bacillati</taxon>
        <taxon>Bacillota</taxon>
        <taxon>Bacilli</taxon>
        <taxon>Bacillales</taxon>
        <taxon>Bacillales Family XII. Incertae Sedis</taxon>
        <taxon>Exiguobacterium</taxon>
    </lineage>
</organism>
<dbReference type="SUPFAM" id="SSF58104">
    <property type="entry name" value="Methyl-accepting chemotaxis protein (MCP) signaling domain"/>
    <property type="match status" value="1"/>
</dbReference>
<feature type="transmembrane region" description="Helical" evidence="4">
    <location>
        <begin position="12"/>
        <end position="35"/>
    </location>
</feature>
<protein>
    <submittedName>
        <fullName evidence="6">Methyl-accepting chemotaxis protein</fullName>
    </submittedName>
</protein>
<dbReference type="InterPro" id="IPR004089">
    <property type="entry name" value="MCPsignal_dom"/>
</dbReference>
<feature type="transmembrane region" description="Helical" evidence="4">
    <location>
        <begin position="41"/>
        <end position="59"/>
    </location>
</feature>
<evidence type="ECO:0000256" key="3">
    <source>
        <dbReference type="PROSITE-ProRule" id="PRU00284"/>
    </source>
</evidence>
<evidence type="ECO:0000313" key="6">
    <source>
        <dbReference type="EMBL" id="WED55445.1"/>
    </source>
</evidence>
<proteinExistence type="inferred from homology"/>
<evidence type="ECO:0000256" key="4">
    <source>
        <dbReference type="SAM" id="Phobius"/>
    </source>
</evidence>
<evidence type="ECO:0000256" key="1">
    <source>
        <dbReference type="ARBA" id="ARBA00023224"/>
    </source>
</evidence>
<keyword evidence="1 3" id="KW-0807">Transducer</keyword>
<dbReference type="PANTHER" id="PTHR32089">
    <property type="entry name" value="METHYL-ACCEPTING CHEMOTAXIS PROTEIN MCPB"/>
    <property type="match status" value="1"/>
</dbReference>
<evidence type="ECO:0000313" key="7">
    <source>
        <dbReference type="Proteomes" id="UP001219957"/>
    </source>
</evidence>
<dbReference type="RefSeq" id="WP_214757999.1">
    <property type="nucleotide sequence ID" value="NZ_CP109617.1"/>
</dbReference>
<dbReference type="PROSITE" id="PS50111">
    <property type="entry name" value="CHEMOTAXIS_TRANSDUC_2"/>
    <property type="match status" value="1"/>
</dbReference>
<dbReference type="Gene3D" id="1.10.287.950">
    <property type="entry name" value="Methyl-accepting chemotaxis protein"/>
    <property type="match status" value="1"/>
</dbReference>
<dbReference type="SMART" id="SM00283">
    <property type="entry name" value="MA"/>
    <property type="match status" value="1"/>
</dbReference>
<keyword evidence="7" id="KW-1185">Reference proteome</keyword>